<feature type="transmembrane region" description="Helical" evidence="10">
    <location>
        <begin position="34"/>
        <end position="53"/>
    </location>
</feature>
<keyword evidence="8 10" id="KW-0675">Receptor</keyword>
<evidence type="ECO:0000256" key="4">
    <source>
        <dbReference type="ARBA" id="ARBA00022692"/>
    </source>
</evidence>
<accession>A0A0H4KBJ8</accession>
<dbReference type="GO" id="GO:0004984">
    <property type="term" value="F:olfactory receptor activity"/>
    <property type="evidence" value="ECO:0007669"/>
    <property type="project" value="InterPro"/>
</dbReference>
<name>A0A0H4KBJ8_9HYME</name>
<dbReference type="GO" id="GO:0005549">
    <property type="term" value="F:odorant binding"/>
    <property type="evidence" value="ECO:0007669"/>
    <property type="project" value="InterPro"/>
</dbReference>
<evidence type="ECO:0000256" key="1">
    <source>
        <dbReference type="ARBA" id="ARBA00004651"/>
    </source>
</evidence>
<evidence type="ECO:0000313" key="11">
    <source>
        <dbReference type="EMBL" id="AKO89978.1"/>
    </source>
</evidence>
<evidence type="ECO:0000256" key="10">
    <source>
        <dbReference type="RuleBase" id="RU351113"/>
    </source>
</evidence>
<evidence type="ECO:0000256" key="7">
    <source>
        <dbReference type="ARBA" id="ARBA00023136"/>
    </source>
</evidence>
<proteinExistence type="evidence at transcript level"/>
<dbReference type="PANTHER" id="PTHR21137:SF3">
    <property type="entry name" value="ODORANT RECEPTOR 30A-RELATED"/>
    <property type="match status" value="1"/>
</dbReference>
<feature type="transmembrane region" description="Helical" evidence="10">
    <location>
        <begin position="271"/>
        <end position="296"/>
    </location>
</feature>
<evidence type="ECO:0000256" key="3">
    <source>
        <dbReference type="ARBA" id="ARBA00022606"/>
    </source>
</evidence>
<comment type="caution">
    <text evidence="10">Lacks conserved residue(s) required for the propagation of feature annotation.</text>
</comment>
<sequence length="411" mass="47496">MEKKTINDHTSIKLMRLCMNGIGMWSIEKRRDEIISNIVICYTIATLTVGLIVETTDIYYCLGDLREMSYVAPCLLNVIVELFLMGTFVINRSEVIAFSDYTTREFWSIPYIESERKLLDDCNRKSVKIIIAFIVVIQLVVWQYITIPIIESYGKNASERTLPYNLWFTFIPFKETPYYEICFFLQSAATLTTGVCATAFATFLFTINLYATGQFKILQQRLESSCQVYNIEKIKSVEQINLIAEESYANLRKCVELHNVLLKYITRLENLYCQIMLVETLACVFLICTTGFQIVLGVDSSILRTSRSALYFCCLVTQLLLYSWSCHEIIIESLEVAEAAYRAYWYSLSWSKYGKSFRQALLIIITRSRRPCVLTVGKFVPMSLETFTAVFNSALSYFTILRQMTEEMENS</sequence>
<dbReference type="GO" id="GO:0005886">
    <property type="term" value="C:plasma membrane"/>
    <property type="evidence" value="ECO:0007669"/>
    <property type="project" value="UniProtKB-SubCell"/>
</dbReference>
<comment type="similarity">
    <text evidence="10">Belongs to the insect chemoreceptor superfamily. Heteromeric odorant receptor channel (TC 1.A.69) family.</text>
</comment>
<gene>
    <name evidence="11" type="primary">OR14</name>
</gene>
<feature type="transmembrane region" description="Helical" evidence="10">
    <location>
        <begin position="183"/>
        <end position="211"/>
    </location>
</feature>
<evidence type="ECO:0000256" key="6">
    <source>
        <dbReference type="ARBA" id="ARBA00022989"/>
    </source>
</evidence>
<keyword evidence="9 10" id="KW-0807">Transducer</keyword>
<keyword evidence="5 10" id="KW-0552">Olfaction</keyword>
<dbReference type="Pfam" id="PF02949">
    <property type="entry name" value="7tm_6"/>
    <property type="match status" value="1"/>
</dbReference>
<keyword evidence="7 10" id="KW-0472">Membrane</keyword>
<reference evidence="11" key="1">
    <citation type="submission" date="2014-10" db="EMBL/GenBank/DDBJ databases">
        <authorList>
            <person name="Wang S."/>
            <person name="Zhang Y."/>
        </authorList>
    </citation>
    <scope>NUCLEOTIDE SEQUENCE</scope>
</reference>
<reference evidence="11" key="2">
    <citation type="journal article" date="2015" name="Int. J. Biol. Sci.">
        <title>Identification and Expression Analysis of Putative Chemosensory Receptor Genes in Microplitis mediator by Antennal Transcriptome Screening.</title>
        <authorList>
            <person name="Wang S.N."/>
            <person name="Peng Y."/>
            <person name="Lu Z.Y."/>
            <person name="Dhiloo K.H."/>
            <person name="Gu S.H."/>
            <person name="Li R.J."/>
            <person name="Zhou J.J."/>
            <person name="Zhang Y.J."/>
            <person name="Guo Y.Y."/>
        </authorList>
    </citation>
    <scope>NUCLEOTIDE SEQUENCE</scope>
</reference>
<organism evidence="11">
    <name type="scientific">Microplitis mediator</name>
    <dbReference type="NCBI Taxonomy" id="375433"/>
    <lineage>
        <taxon>Eukaryota</taxon>
        <taxon>Metazoa</taxon>
        <taxon>Ecdysozoa</taxon>
        <taxon>Arthropoda</taxon>
        <taxon>Hexapoda</taxon>
        <taxon>Insecta</taxon>
        <taxon>Pterygota</taxon>
        <taxon>Neoptera</taxon>
        <taxon>Endopterygota</taxon>
        <taxon>Hymenoptera</taxon>
        <taxon>Apocrita</taxon>
        <taxon>Ichneumonoidea</taxon>
        <taxon>Braconidae</taxon>
        <taxon>Microgastrinae</taxon>
        <taxon>Microplitis</taxon>
    </lineage>
</organism>
<dbReference type="InterPro" id="IPR004117">
    <property type="entry name" value="7tm6_olfct_rcpt"/>
</dbReference>
<evidence type="ECO:0000256" key="5">
    <source>
        <dbReference type="ARBA" id="ARBA00022725"/>
    </source>
</evidence>
<feature type="transmembrane region" description="Helical" evidence="10">
    <location>
        <begin position="126"/>
        <end position="145"/>
    </location>
</feature>
<keyword evidence="4 10" id="KW-0812">Transmembrane</keyword>
<evidence type="ECO:0000256" key="8">
    <source>
        <dbReference type="ARBA" id="ARBA00023170"/>
    </source>
</evidence>
<protein>
    <recommendedName>
        <fullName evidence="10">Odorant receptor</fullName>
    </recommendedName>
</protein>
<dbReference type="EMBL" id="KM979230">
    <property type="protein sequence ID" value="AKO89978.1"/>
    <property type="molecule type" value="mRNA"/>
</dbReference>
<evidence type="ECO:0000256" key="9">
    <source>
        <dbReference type="ARBA" id="ARBA00023224"/>
    </source>
</evidence>
<keyword evidence="2" id="KW-1003">Cell membrane</keyword>
<feature type="transmembrane region" description="Helical" evidence="10">
    <location>
        <begin position="68"/>
        <end position="90"/>
    </location>
</feature>
<dbReference type="AlphaFoldDB" id="A0A0H4KBJ8"/>
<keyword evidence="3 10" id="KW-0716">Sensory transduction</keyword>
<keyword evidence="6 10" id="KW-1133">Transmembrane helix</keyword>
<evidence type="ECO:0000256" key="2">
    <source>
        <dbReference type="ARBA" id="ARBA00022475"/>
    </source>
</evidence>
<dbReference type="PANTHER" id="PTHR21137">
    <property type="entry name" value="ODORANT RECEPTOR"/>
    <property type="match status" value="1"/>
</dbReference>
<comment type="subcellular location">
    <subcellularLocation>
        <location evidence="1 10">Cell membrane</location>
        <topology evidence="1 10">Multi-pass membrane protein</topology>
    </subcellularLocation>
</comment>
<dbReference type="GO" id="GO:0007165">
    <property type="term" value="P:signal transduction"/>
    <property type="evidence" value="ECO:0007669"/>
    <property type="project" value="UniProtKB-KW"/>
</dbReference>